<evidence type="ECO:0000256" key="5">
    <source>
        <dbReference type="ARBA" id="ARBA00022847"/>
    </source>
</evidence>
<evidence type="ECO:0000256" key="2">
    <source>
        <dbReference type="ARBA" id="ARBA00022448"/>
    </source>
</evidence>
<evidence type="ECO:0000256" key="6">
    <source>
        <dbReference type="ARBA" id="ARBA00022970"/>
    </source>
</evidence>
<keyword evidence="3" id="KW-1003">Cell membrane</keyword>
<evidence type="ECO:0000256" key="7">
    <source>
        <dbReference type="ARBA" id="ARBA00022989"/>
    </source>
</evidence>
<name>A0A5N6PUF8_9ASTR</name>
<feature type="compositionally biased region" description="Polar residues" evidence="10">
    <location>
        <begin position="1"/>
        <end position="20"/>
    </location>
</feature>
<dbReference type="FunFam" id="1.20.1740.10:FF:000055">
    <property type="entry name" value="Amino acid permease 6"/>
    <property type="match status" value="1"/>
</dbReference>
<evidence type="ECO:0000256" key="4">
    <source>
        <dbReference type="ARBA" id="ARBA00022692"/>
    </source>
</evidence>
<keyword evidence="5" id="KW-0769">Symport</keyword>
<keyword evidence="2" id="KW-0813">Transport</keyword>
<feature type="transmembrane region" description="Helical" evidence="11">
    <location>
        <begin position="179"/>
        <end position="204"/>
    </location>
</feature>
<dbReference type="GO" id="GO:0006865">
    <property type="term" value="P:amino acid transport"/>
    <property type="evidence" value="ECO:0007669"/>
    <property type="project" value="UniProtKB-KW"/>
</dbReference>
<keyword evidence="7 11" id="KW-1133">Transmembrane helix</keyword>
<evidence type="ECO:0000256" key="8">
    <source>
        <dbReference type="ARBA" id="ARBA00023136"/>
    </source>
</evidence>
<feature type="compositionally biased region" description="Pro residues" evidence="10">
    <location>
        <begin position="56"/>
        <end position="69"/>
    </location>
</feature>
<feature type="transmembrane region" description="Helical" evidence="11">
    <location>
        <begin position="552"/>
        <end position="578"/>
    </location>
</feature>
<feature type="transmembrane region" description="Helical" evidence="11">
    <location>
        <begin position="431"/>
        <end position="452"/>
    </location>
</feature>
<dbReference type="GO" id="GO:0015293">
    <property type="term" value="F:symporter activity"/>
    <property type="evidence" value="ECO:0007669"/>
    <property type="project" value="UniProtKB-KW"/>
</dbReference>
<dbReference type="EMBL" id="SZYD01000003">
    <property type="protein sequence ID" value="KAD6796740.1"/>
    <property type="molecule type" value="Genomic_DNA"/>
</dbReference>
<evidence type="ECO:0000256" key="3">
    <source>
        <dbReference type="ARBA" id="ARBA00022475"/>
    </source>
</evidence>
<feature type="region of interest" description="Disordered" evidence="10">
    <location>
        <begin position="1"/>
        <end position="72"/>
    </location>
</feature>
<keyword evidence="14" id="KW-1185">Reference proteome</keyword>
<evidence type="ECO:0000256" key="11">
    <source>
        <dbReference type="SAM" id="Phobius"/>
    </source>
</evidence>
<sequence>MSLASIQSIPTVPNSSSSLSKPGFRLKPGLLTIRSAQAADGPLRRPSIATPTVKPSVPPPPPPPAPAPAPETTVTLEFQRQRAKELQDYFKQKKLEEANQGPFFGFIPKNEISNGSRWAMFGFAVGMLTEYATGSDFVDQVKILLSNFGTLWTASAHIITAVIGSGVLALAWATAQLGWIAGPIVLFLFSFVTYYCSCLLASCYRHPVTGKRNYTYMEAVRSNLGGFKFKICGFIQYFNLAGTTIGYTIAASISMMAIKRASCFHEKGHDSRCGVSGTPFMVMFGVVEIFLSQIPDFHEISWLSIVAAVMSFTYSAIGLGLGIAKFAENGKIKGSLSGISVGEVTQTQKIWRSFQAFGAIAFAYAYSTVLIEIEDTIKSPPSEQETMKKATLISVITTSVFYMLCGCFGYAAFGDHAPGNLLTGFGFYEPFWLVDIANIAIIVHLVGAYQVFAQPIFAFVERTAAEYFPGNMFITKEIQVPVPGYKPYKLNLFRLTWRSMFVCMTTLVAMLMPFFEDVVGILGAIGFWPLTVYFPIEMYISQKKIPKWSNKWICLQTLSGACLVISVCAAAGSIAGVIKDLSVYKPFKTMH</sequence>
<feature type="transmembrane region" description="Helical" evidence="11">
    <location>
        <begin position="274"/>
        <end position="294"/>
    </location>
</feature>
<dbReference type="PANTHER" id="PTHR48017">
    <property type="entry name" value="OS05G0424000 PROTEIN-RELATED"/>
    <property type="match status" value="1"/>
</dbReference>
<dbReference type="Proteomes" id="UP000326396">
    <property type="component" value="Linkage Group LG11"/>
</dbReference>
<evidence type="ECO:0000313" key="13">
    <source>
        <dbReference type="EMBL" id="KAD6796740.1"/>
    </source>
</evidence>
<comment type="subcellular location">
    <subcellularLocation>
        <location evidence="1">Cell membrane</location>
    </subcellularLocation>
</comment>
<dbReference type="InterPro" id="IPR013057">
    <property type="entry name" value="AA_transpt_TM"/>
</dbReference>
<feature type="transmembrane region" description="Helical" evidence="11">
    <location>
        <begin position="521"/>
        <end position="540"/>
    </location>
</feature>
<feature type="transmembrane region" description="Helical" evidence="11">
    <location>
        <begin position="300"/>
        <end position="324"/>
    </location>
</feature>
<gene>
    <name evidence="13" type="ORF">E3N88_07636</name>
</gene>
<dbReference type="AlphaFoldDB" id="A0A5N6PUF8"/>
<accession>A0A5N6PUF8</accession>
<reference evidence="13 14" key="1">
    <citation type="submission" date="2019-05" db="EMBL/GenBank/DDBJ databases">
        <title>Mikania micrantha, genome provides insights into the molecular mechanism of rapid growth.</title>
        <authorList>
            <person name="Liu B."/>
        </authorList>
    </citation>
    <scope>NUCLEOTIDE SEQUENCE [LARGE SCALE GENOMIC DNA]</scope>
    <source>
        <strain evidence="13">NLD-2019</strain>
        <tissue evidence="13">Leaf</tissue>
    </source>
</reference>
<evidence type="ECO:0000256" key="10">
    <source>
        <dbReference type="SAM" id="MobiDB-lite"/>
    </source>
</evidence>
<feature type="transmembrane region" description="Helical" evidence="11">
    <location>
        <begin position="495"/>
        <end position="515"/>
    </location>
</feature>
<evidence type="ECO:0000259" key="12">
    <source>
        <dbReference type="Pfam" id="PF01490"/>
    </source>
</evidence>
<evidence type="ECO:0000313" key="14">
    <source>
        <dbReference type="Proteomes" id="UP000326396"/>
    </source>
</evidence>
<comment type="similarity">
    <text evidence="9">Belongs to the amino acid/polyamine transporter 2 family. Amino acid/auxin permease (AAAP) (TC 2.A.18.2) subfamily.</text>
</comment>
<evidence type="ECO:0000256" key="9">
    <source>
        <dbReference type="ARBA" id="ARBA00061463"/>
    </source>
</evidence>
<proteinExistence type="inferred from homology"/>
<feature type="transmembrane region" description="Helical" evidence="11">
    <location>
        <begin position="390"/>
        <end position="411"/>
    </location>
</feature>
<feature type="domain" description="Amino acid transporter transmembrane" evidence="12">
    <location>
        <begin position="150"/>
        <end position="578"/>
    </location>
</feature>
<keyword evidence="4 11" id="KW-0812">Transmembrane</keyword>
<keyword evidence="8 11" id="KW-0472">Membrane</keyword>
<protein>
    <recommendedName>
        <fullName evidence="12">Amino acid transporter transmembrane domain-containing protein</fullName>
    </recommendedName>
</protein>
<organism evidence="13 14">
    <name type="scientific">Mikania micrantha</name>
    <name type="common">bitter vine</name>
    <dbReference type="NCBI Taxonomy" id="192012"/>
    <lineage>
        <taxon>Eukaryota</taxon>
        <taxon>Viridiplantae</taxon>
        <taxon>Streptophyta</taxon>
        <taxon>Embryophyta</taxon>
        <taxon>Tracheophyta</taxon>
        <taxon>Spermatophyta</taxon>
        <taxon>Magnoliopsida</taxon>
        <taxon>eudicotyledons</taxon>
        <taxon>Gunneridae</taxon>
        <taxon>Pentapetalae</taxon>
        <taxon>asterids</taxon>
        <taxon>campanulids</taxon>
        <taxon>Asterales</taxon>
        <taxon>Asteraceae</taxon>
        <taxon>Asteroideae</taxon>
        <taxon>Heliantheae alliance</taxon>
        <taxon>Eupatorieae</taxon>
        <taxon>Mikania</taxon>
    </lineage>
</organism>
<comment type="caution">
    <text evidence="13">The sequence shown here is derived from an EMBL/GenBank/DDBJ whole genome shotgun (WGS) entry which is preliminary data.</text>
</comment>
<dbReference type="Pfam" id="PF01490">
    <property type="entry name" value="Aa_trans"/>
    <property type="match status" value="1"/>
</dbReference>
<dbReference type="GO" id="GO:0005886">
    <property type="term" value="C:plasma membrane"/>
    <property type="evidence" value="ECO:0007669"/>
    <property type="project" value="UniProtKB-SubCell"/>
</dbReference>
<feature type="transmembrane region" description="Helical" evidence="11">
    <location>
        <begin position="151"/>
        <end position="173"/>
    </location>
</feature>
<keyword evidence="6" id="KW-0029">Amino-acid transport</keyword>
<evidence type="ECO:0000256" key="1">
    <source>
        <dbReference type="ARBA" id="ARBA00004236"/>
    </source>
</evidence>
<dbReference type="OrthoDB" id="40134at2759"/>